<dbReference type="InParanoid" id="D8QEV4"/>
<name>D8QEV4_SCHCM</name>
<dbReference type="VEuPathDB" id="FungiDB:SCHCODRAFT_02513130"/>
<dbReference type="HOGENOM" id="CLU_1579430_0_0_1"/>
<protein>
    <submittedName>
        <fullName evidence="1">Uncharacterized protein</fullName>
    </submittedName>
</protein>
<evidence type="ECO:0000313" key="1">
    <source>
        <dbReference type="EMBL" id="EFI93916.1"/>
    </source>
</evidence>
<accession>D8QEV4</accession>
<sequence length="169" mass="18797">MLVKIALRLAAAYAPDPGPSSSRSIPGVSDSSTGDTTFAAVADAFRWLCVQEDSSEDRQYSLGLYIKISDSGISVPKDVQKLYIKAIARLFSILDEYKHASNRVLMLIFDVQSPLPDLKKTLPMPKHIYHLKILGLACASSSDPYSVKFLPRVLRWAQRDQPYQGPRIN</sequence>
<dbReference type="GeneID" id="9590770"/>
<organism evidence="2">
    <name type="scientific">Schizophyllum commune (strain H4-8 / FGSC 9210)</name>
    <name type="common">Split gill fungus</name>
    <dbReference type="NCBI Taxonomy" id="578458"/>
    <lineage>
        <taxon>Eukaryota</taxon>
        <taxon>Fungi</taxon>
        <taxon>Dikarya</taxon>
        <taxon>Basidiomycota</taxon>
        <taxon>Agaricomycotina</taxon>
        <taxon>Agaricomycetes</taxon>
        <taxon>Agaricomycetidae</taxon>
        <taxon>Agaricales</taxon>
        <taxon>Schizophyllaceae</taxon>
        <taxon>Schizophyllum</taxon>
    </lineage>
</organism>
<evidence type="ECO:0000313" key="2">
    <source>
        <dbReference type="Proteomes" id="UP000007431"/>
    </source>
</evidence>
<dbReference type="RefSeq" id="XP_003028819.1">
    <property type="nucleotide sequence ID" value="XM_003028773.1"/>
</dbReference>
<dbReference type="KEGG" id="scm:SCHCO_02513130"/>
<gene>
    <name evidence="1" type="ORF">SCHCODRAFT_112398</name>
</gene>
<dbReference type="AlphaFoldDB" id="D8QEV4"/>
<feature type="non-terminal residue" evidence="1">
    <location>
        <position position="169"/>
    </location>
</feature>
<keyword evidence="2" id="KW-1185">Reference proteome</keyword>
<dbReference type="EMBL" id="GL377310">
    <property type="protein sequence ID" value="EFI93916.1"/>
    <property type="molecule type" value="Genomic_DNA"/>
</dbReference>
<reference evidence="1 2" key="1">
    <citation type="journal article" date="2010" name="Nat. Biotechnol.">
        <title>Genome sequence of the model mushroom Schizophyllum commune.</title>
        <authorList>
            <person name="Ohm R.A."/>
            <person name="de Jong J.F."/>
            <person name="Lugones L.G."/>
            <person name="Aerts A."/>
            <person name="Kothe E."/>
            <person name="Stajich J.E."/>
            <person name="de Vries R.P."/>
            <person name="Record E."/>
            <person name="Levasseur A."/>
            <person name="Baker S.E."/>
            <person name="Bartholomew K.A."/>
            <person name="Coutinho P.M."/>
            <person name="Erdmann S."/>
            <person name="Fowler T.J."/>
            <person name="Gathman A.C."/>
            <person name="Lombard V."/>
            <person name="Henrissat B."/>
            <person name="Knabe N."/>
            <person name="Kuees U."/>
            <person name="Lilly W.W."/>
            <person name="Lindquist E."/>
            <person name="Lucas S."/>
            <person name="Magnuson J.K."/>
            <person name="Piumi F."/>
            <person name="Raudaskoski M."/>
            <person name="Salamov A."/>
            <person name="Schmutz J."/>
            <person name="Schwarze F.W.M.R."/>
            <person name="vanKuyk P.A."/>
            <person name="Horton J.S."/>
            <person name="Grigoriev I.V."/>
            <person name="Woesten H.A.B."/>
        </authorList>
    </citation>
    <scope>NUCLEOTIDE SEQUENCE [LARGE SCALE GENOMIC DNA]</scope>
    <source>
        <strain evidence="2">H4-8 / FGSC 9210</strain>
    </source>
</reference>
<dbReference type="Proteomes" id="UP000007431">
    <property type="component" value="Unassembled WGS sequence"/>
</dbReference>
<proteinExistence type="predicted"/>